<dbReference type="Proteomes" id="UP000193409">
    <property type="component" value="Unassembled WGS sequence"/>
</dbReference>
<protein>
    <submittedName>
        <fullName evidence="8">Transcriptional regulatory protein YycF</fullName>
    </submittedName>
</protein>
<dbReference type="FunFam" id="3.40.50.2300:FF:000001">
    <property type="entry name" value="DNA-binding response regulator PhoB"/>
    <property type="match status" value="1"/>
</dbReference>
<dbReference type="GO" id="GO:0003677">
    <property type="term" value="F:DNA binding"/>
    <property type="evidence" value="ECO:0007669"/>
    <property type="project" value="UniProtKB-KW"/>
</dbReference>
<feature type="domain" description="Response regulatory" evidence="7">
    <location>
        <begin position="4"/>
        <end position="120"/>
    </location>
</feature>
<keyword evidence="3" id="KW-0805">Transcription regulation</keyword>
<name>A0A1Y5SUI5_9RHOB</name>
<evidence type="ECO:0000313" key="8">
    <source>
        <dbReference type="EMBL" id="SLN48640.1"/>
    </source>
</evidence>
<evidence type="ECO:0000313" key="9">
    <source>
        <dbReference type="Proteomes" id="UP000193409"/>
    </source>
</evidence>
<dbReference type="InterPro" id="IPR050595">
    <property type="entry name" value="Bact_response_regulator"/>
</dbReference>
<evidence type="ECO:0000256" key="4">
    <source>
        <dbReference type="ARBA" id="ARBA00023125"/>
    </source>
</evidence>
<evidence type="ECO:0000256" key="3">
    <source>
        <dbReference type="ARBA" id="ARBA00023015"/>
    </source>
</evidence>
<dbReference type="SUPFAM" id="SSF52172">
    <property type="entry name" value="CheY-like"/>
    <property type="match status" value="1"/>
</dbReference>
<dbReference type="InterPro" id="IPR011006">
    <property type="entry name" value="CheY-like_superfamily"/>
</dbReference>
<keyword evidence="1 6" id="KW-0597">Phosphoprotein</keyword>
<dbReference type="Pfam" id="PF00072">
    <property type="entry name" value="Response_reg"/>
    <property type="match status" value="1"/>
</dbReference>
<gene>
    <name evidence="8" type="primary">yycF_3</name>
    <name evidence="8" type="ORF">PSA7680_02513</name>
</gene>
<dbReference type="AlphaFoldDB" id="A0A1Y5SUI5"/>
<evidence type="ECO:0000256" key="6">
    <source>
        <dbReference type="PROSITE-ProRule" id="PRU00169"/>
    </source>
</evidence>
<reference evidence="8 9" key="1">
    <citation type="submission" date="2017-03" db="EMBL/GenBank/DDBJ databases">
        <authorList>
            <person name="Afonso C.L."/>
            <person name="Miller P.J."/>
            <person name="Scott M.A."/>
            <person name="Spackman E."/>
            <person name="Goraichik I."/>
            <person name="Dimitrov K.M."/>
            <person name="Suarez D.L."/>
            <person name="Swayne D.E."/>
        </authorList>
    </citation>
    <scope>NUCLEOTIDE SEQUENCE [LARGE SCALE GENOMIC DNA]</scope>
    <source>
        <strain evidence="8 9">CECT 7680</strain>
    </source>
</reference>
<evidence type="ECO:0000256" key="2">
    <source>
        <dbReference type="ARBA" id="ARBA00023012"/>
    </source>
</evidence>
<keyword evidence="9" id="KW-1185">Reference proteome</keyword>
<dbReference type="GO" id="GO:0000160">
    <property type="term" value="P:phosphorelay signal transduction system"/>
    <property type="evidence" value="ECO:0007669"/>
    <property type="project" value="UniProtKB-KW"/>
</dbReference>
<dbReference type="PANTHER" id="PTHR44591">
    <property type="entry name" value="STRESS RESPONSE REGULATOR PROTEIN 1"/>
    <property type="match status" value="1"/>
</dbReference>
<feature type="modified residue" description="4-aspartylphosphate" evidence="6">
    <location>
        <position position="53"/>
    </location>
</feature>
<evidence type="ECO:0000256" key="1">
    <source>
        <dbReference type="ARBA" id="ARBA00022553"/>
    </source>
</evidence>
<keyword evidence="5" id="KW-0804">Transcription</keyword>
<dbReference type="Gene3D" id="3.40.50.2300">
    <property type="match status" value="1"/>
</dbReference>
<sequence length="138" mass="14872">MAKSVLLVEDEDNIAAALEIMVGRQGYAMSRVDNGGHAVAAITEQHPDLVILDVTLPEVSGYEICQRLRDDASFDDVKILMMTARGSEMDRRKGLALGADDFLAKPFAMKDFTDKISALLEAAPTAPAGAPRGPREAR</sequence>
<organism evidence="8 9">
    <name type="scientific">Pseudoruegeria aquimaris</name>
    <dbReference type="NCBI Taxonomy" id="393663"/>
    <lineage>
        <taxon>Bacteria</taxon>
        <taxon>Pseudomonadati</taxon>
        <taxon>Pseudomonadota</taxon>
        <taxon>Alphaproteobacteria</taxon>
        <taxon>Rhodobacterales</taxon>
        <taxon>Roseobacteraceae</taxon>
        <taxon>Pseudoruegeria</taxon>
    </lineage>
</organism>
<dbReference type="PROSITE" id="PS50110">
    <property type="entry name" value="RESPONSE_REGULATORY"/>
    <property type="match status" value="1"/>
</dbReference>
<keyword evidence="2" id="KW-0902">Two-component regulatory system</keyword>
<dbReference type="InterPro" id="IPR001789">
    <property type="entry name" value="Sig_transdc_resp-reg_receiver"/>
</dbReference>
<keyword evidence="4" id="KW-0238">DNA-binding</keyword>
<dbReference type="OrthoDB" id="9801602at2"/>
<accession>A0A1Y5SUI5</accession>
<dbReference type="RefSeq" id="WP_085869055.1">
    <property type="nucleotide sequence ID" value="NZ_FWFQ01000017.1"/>
</dbReference>
<dbReference type="CDD" id="cd17574">
    <property type="entry name" value="REC_OmpR"/>
    <property type="match status" value="1"/>
</dbReference>
<dbReference type="EMBL" id="FWFQ01000017">
    <property type="protein sequence ID" value="SLN48640.1"/>
    <property type="molecule type" value="Genomic_DNA"/>
</dbReference>
<dbReference type="PANTHER" id="PTHR44591:SF3">
    <property type="entry name" value="RESPONSE REGULATORY DOMAIN-CONTAINING PROTEIN"/>
    <property type="match status" value="1"/>
</dbReference>
<dbReference type="SMART" id="SM00448">
    <property type="entry name" value="REC"/>
    <property type="match status" value="1"/>
</dbReference>
<proteinExistence type="predicted"/>
<evidence type="ECO:0000259" key="7">
    <source>
        <dbReference type="PROSITE" id="PS50110"/>
    </source>
</evidence>
<evidence type="ECO:0000256" key="5">
    <source>
        <dbReference type="ARBA" id="ARBA00023163"/>
    </source>
</evidence>